<dbReference type="SUPFAM" id="SSF48371">
    <property type="entry name" value="ARM repeat"/>
    <property type="match status" value="1"/>
</dbReference>
<keyword evidence="1" id="KW-0472">Membrane</keyword>
<name>A0AAV5NXS8_9VIBR</name>
<proteinExistence type="predicted"/>
<feature type="transmembrane region" description="Helical" evidence="1">
    <location>
        <begin position="64"/>
        <end position="92"/>
    </location>
</feature>
<evidence type="ECO:0000313" key="3">
    <source>
        <dbReference type="Proteomes" id="UP001156690"/>
    </source>
</evidence>
<keyword evidence="1" id="KW-0812">Transmembrane</keyword>
<evidence type="ECO:0000256" key="1">
    <source>
        <dbReference type="SAM" id="Phobius"/>
    </source>
</evidence>
<keyword evidence="1" id="KW-1133">Transmembrane helix</keyword>
<feature type="transmembrane region" description="Helical" evidence="1">
    <location>
        <begin position="32"/>
        <end position="52"/>
    </location>
</feature>
<sequence length="322" mass="36482">MTIWLFLQAIATEAMAVYPLMQPSPVASEWLVALSLHIFSSASMALFVWKAMPQNLQVHRTTTFVFLFTFHLFLPIVGFIGSTISIVVSLHFPHPHSDITWQACKHLDLSTPDKEKIEPHFGAGALREILLYNKDSARRLLAIQAVQYLPKQQSVPLLQLALKDLDDDVRLLAYASLETIETDVNQSISLFKKQYKQSNKAEIAFDIAQQYWELCYLGIADGVIKNYYLEQAEAFLISANNIQEKAPFNLLLGRVYLEQKKTELAEIHLSKAQTGGLKMTQVAPYLAEAAYIAKDYQKLQQYLAYFPSGQSSKLSQLKAFWS</sequence>
<reference evidence="3" key="1">
    <citation type="journal article" date="2019" name="Int. J. Syst. Evol. Microbiol.">
        <title>The Global Catalogue of Microorganisms (GCM) 10K type strain sequencing project: providing services to taxonomists for standard genome sequencing and annotation.</title>
        <authorList>
            <consortium name="The Broad Institute Genomics Platform"/>
            <consortium name="The Broad Institute Genome Sequencing Center for Infectious Disease"/>
            <person name="Wu L."/>
            <person name="Ma J."/>
        </authorList>
    </citation>
    <scope>NUCLEOTIDE SEQUENCE [LARGE SCALE GENOMIC DNA]</scope>
    <source>
        <strain evidence="3">NBRC 15640</strain>
    </source>
</reference>
<dbReference type="RefSeq" id="WP_126607961.1">
    <property type="nucleotide sequence ID" value="NZ_AP025144.1"/>
</dbReference>
<comment type="caution">
    <text evidence="2">The sequence shown here is derived from an EMBL/GenBank/DDBJ whole genome shotgun (WGS) entry which is preliminary data.</text>
</comment>
<protein>
    <submittedName>
        <fullName evidence="2">Pellicle/biofilm biosynthesis protein PelE</fullName>
    </submittedName>
</protein>
<keyword evidence="3" id="KW-1185">Reference proteome</keyword>
<dbReference type="InterPro" id="IPR016024">
    <property type="entry name" value="ARM-type_fold"/>
</dbReference>
<evidence type="ECO:0000313" key="2">
    <source>
        <dbReference type="EMBL" id="GLQ75382.1"/>
    </source>
</evidence>
<dbReference type="EMBL" id="BSNX01000073">
    <property type="protein sequence ID" value="GLQ75382.1"/>
    <property type="molecule type" value="Genomic_DNA"/>
</dbReference>
<accession>A0AAV5NXS8</accession>
<organism evidence="2 3">
    <name type="scientific">Vibrio penaeicida</name>
    <dbReference type="NCBI Taxonomy" id="104609"/>
    <lineage>
        <taxon>Bacteria</taxon>
        <taxon>Pseudomonadati</taxon>
        <taxon>Pseudomonadota</taxon>
        <taxon>Gammaproteobacteria</taxon>
        <taxon>Vibrionales</taxon>
        <taxon>Vibrionaceae</taxon>
        <taxon>Vibrio</taxon>
    </lineage>
</organism>
<dbReference type="Proteomes" id="UP001156690">
    <property type="component" value="Unassembled WGS sequence"/>
</dbReference>
<gene>
    <name evidence="2" type="primary">pelE</name>
    <name evidence="2" type="ORF">GCM10007932_47440</name>
</gene>
<dbReference type="AlphaFoldDB" id="A0AAV5NXS8"/>